<dbReference type="GO" id="GO:0022857">
    <property type="term" value="F:transmembrane transporter activity"/>
    <property type="evidence" value="ECO:0007669"/>
    <property type="project" value="InterPro"/>
</dbReference>
<keyword evidence="3 5" id="KW-1133">Transmembrane helix</keyword>
<evidence type="ECO:0000256" key="2">
    <source>
        <dbReference type="ARBA" id="ARBA00022692"/>
    </source>
</evidence>
<dbReference type="PANTHER" id="PTHR11662:SF399">
    <property type="entry name" value="FI19708P1-RELATED"/>
    <property type="match status" value="1"/>
</dbReference>
<comment type="subcellular location">
    <subcellularLocation>
        <location evidence="1">Cell membrane</location>
        <topology evidence="1">Multi-pass membrane protein</topology>
    </subcellularLocation>
</comment>
<dbReference type="Gene3D" id="1.20.1250.20">
    <property type="entry name" value="MFS general substrate transporter like domains"/>
    <property type="match status" value="2"/>
</dbReference>
<dbReference type="Pfam" id="PF07690">
    <property type="entry name" value="MFS_1"/>
    <property type="match status" value="1"/>
</dbReference>
<feature type="transmembrane region" description="Helical" evidence="5">
    <location>
        <begin position="162"/>
        <end position="181"/>
    </location>
</feature>
<feature type="transmembrane region" description="Helical" evidence="5">
    <location>
        <begin position="76"/>
        <end position="95"/>
    </location>
</feature>
<dbReference type="InterPro" id="IPR020846">
    <property type="entry name" value="MFS_dom"/>
</dbReference>
<feature type="transmembrane region" description="Helical" evidence="5">
    <location>
        <begin position="300"/>
        <end position="319"/>
    </location>
</feature>
<organism evidence="7 8">
    <name type="scientific">Nocardia pseudobrasiliensis</name>
    <dbReference type="NCBI Taxonomy" id="45979"/>
    <lineage>
        <taxon>Bacteria</taxon>
        <taxon>Bacillati</taxon>
        <taxon>Actinomycetota</taxon>
        <taxon>Actinomycetes</taxon>
        <taxon>Mycobacteriales</taxon>
        <taxon>Nocardiaceae</taxon>
        <taxon>Nocardia</taxon>
    </lineage>
</organism>
<keyword evidence="4 5" id="KW-0472">Membrane</keyword>
<dbReference type="Proteomes" id="UP000254869">
    <property type="component" value="Unassembled WGS sequence"/>
</dbReference>
<feature type="transmembrane region" description="Helical" evidence="5">
    <location>
        <begin position="365"/>
        <end position="386"/>
    </location>
</feature>
<feature type="transmembrane region" description="Helical" evidence="5">
    <location>
        <begin position="331"/>
        <end position="359"/>
    </location>
</feature>
<keyword evidence="2 5" id="KW-0812">Transmembrane</keyword>
<protein>
    <submittedName>
        <fullName evidence="7">Putative MFS family arabinose efflux permease</fullName>
    </submittedName>
</protein>
<evidence type="ECO:0000313" key="8">
    <source>
        <dbReference type="Proteomes" id="UP000254869"/>
    </source>
</evidence>
<evidence type="ECO:0000313" key="7">
    <source>
        <dbReference type="EMBL" id="RDI67983.1"/>
    </source>
</evidence>
<reference evidence="7 8" key="1">
    <citation type="submission" date="2018-07" db="EMBL/GenBank/DDBJ databases">
        <title>Genomic Encyclopedia of Type Strains, Phase IV (KMG-IV): sequencing the most valuable type-strain genomes for metagenomic binning, comparative biology and taxonomic classification.</title>
        <authorList>
            <person name="Goeker M."/>
        </authorList>
    </citation>
    <scope>NUCLEOTIDE SEQUENCE [LARGE SCALE GENOMIC DNA]</scope>
    <source>
        <strain evidence="7 8">DSM 44290</strain>
    </source>
</reference>
<feature type="transmembrane region" description="Helical" evidence="5">
    <location>
        <begin position="45"/>
        <end position="64"/>
    </location>
</feature>
<feature type="domain" description="Major facilitator superfamily (MFS) profile" evidence="6">
    <location>
        <begin position="8"/>
        <end position="391"/>
    </location>
</feature>
<feature type="transmembrane region" description="Helical" evidence="5">
    <location>
        <begin position="276"/>
        <end position="294"/>
    </location>
</feature>
<feature type="transmembrane region" description="Helical" evidence="5">
    <location>
        <begin position="133"/>
        <end position="156"/>
    </location>
</feature>
<dbReference type="AlphaFoldDB" id="A0A370IB99"/>
<proteinExistence type="predicted"/>
<comment type="caution">
    <text evidence="7">The sequence shown here is derived from an EMBL/GenBank/DDBJ whole genome shotgun (WGS) entry which is preliminary data.</text>
</comment>
<evidence type="ECO:0000256" key="1">
    <source>
        <dbReference type="ARBA" id="ARBA00004651"/>
    </source>
</evidence>
<dbReference type="SUPFAM" id="SSF103473">
    <property type="entry name" value="MFS general substrate transporter"/>
    <property type="match status" value="1"/>
</dbReference>
<dbReference type="STRING" id="1210086.GCA_001613105_00960"/>
<gene>
    <name evidence="7" type="ORF">DFR76_102384</name>
</gene>
<evidence type="ECO:0000256" key="4">
    <source>
        <dbReference type="ARBA" id="ARBA00023136"/>
    </source>
</evidence>
<name>A0A370IB99_9NOCA</name>
<accession>A0A370IB99</accession>
<evidence type="ECO:0000259" key="6">
    <source>
        <dbReference type="PROSITE" id="PS50850"/>
    </source>
</evidence>
<dbReference type="PROSITE" id="PS50850">
    <property type="entry name" value="MFS"/>
    <property type="match status" value="1"/>
</dbReference>
<dbReference type="InterPro" id="IPR036259">
    <property type="entry name" value="MFS_trans_sf"/>
</dbReference>
<sequence>MSRTARVTVVMLFIAWTVDFIDRSVIGFALTPIGDSLGLDHGQRGLVVSVFFLAYAAVQVPSGLLADRFGAVRMGIVGMLAWSVCTGLTALAWSLVALLGIRLAFGLTQGVFPAASVKILAERVEPEMRTTANGWVNTANACGTLLAAVIAGVFLSLLNWRWMFLAIAMLGVVVVVVWARWMPRPLVGVAEVADKGAARSPAWGLLRSPAVLGCAAMAFGNGGLTWGLTTWVPTYLEEHYGVAAGTTAFLAIAPTLATAIGIVVGGRLSDRLRGRPRVIVVPAMILCGAAVLLLPHLPSVAIFVTVLTVLFAASGLCAMPPFAVPLRALPAALVGTLAGLIVFGTQSAGIVFPLLFGVIVDQASYTAAFSMLLAGPLIAILAATLVPQNAATFRSALRLSREEDLTSP</sequence>
<feature type="transmembrane region" description="Helical" evidence="5">
    <location>
        <begin position="101"/>
        <end position="121"/>
    </location>
</feature>
<dbReference type="PANTHER" id="PTHR11662">
    <property type="entry name" value="SOLUTE CARRIER FAMILY 17"/>
    <property type="match status" value="1"/>
</dbReference>
<feature type="transmembrane region" description="Helical" evidence="5">
    <location>
        <begin position="202"/>
        <end position="220"/>
    </location>
</feature>
<dbReference type="RefSeq" id="WP_067992379.1">
    <property type="nucleotide sequence ID" value="NZ_QQBC01000002.1"/>
</dbReference>
<feature type="transmembrane region" description="Helical" evidence="5">
    <location>
        <begin position="240"/>
        <end position="264"/>
    </location>
</feature>
<dbReference type="InterPro" id="IPR011701">
    <property type="entry name" value="MFS"/>
</dbReference>
<dbReference type="GO" id="GO:0005886">
    <property type="term" value="C:plasma membrane"/>
    <property type="evidence" value="ECO:0007669"/>
    <property type="project" value="UniProtKB-SubCell"/>
</dbReference>
<evidence type="ECO:0000256" key="5">
    <source>
        <dbReference type="SAM" id="Phobius"/>
    </source>
</evidence>
<dbReference type="InterPro" id="IPR050382">
    <property type="entry name" value="MFS_Na/Anion_cotransporter"/>
</dbReference>
<evidence type="ECO:0000256" key="3">
    <source>
        <dbReference type="ARBA" id="ARBA00022989"/>
    </source>
</evidence>
<keyword evidence="8" id="KW-1185">Reference proteome</keyword>
<dbReference type="EMBL" id="QQBC01000002">
    <property type="protein sequence ID" value="RDI67983.1"/>
    <property type="molecule type" value="Genomic_DNA"/>
</dbReference>